<evidence type="ECO:0000256" key="1">
    <source>
        <dbReference type="SAM" id="MobiDB-lite"/>
    </source>
</evidence>
<dbReference type="EMBL" id="JAHLFV010000154">
    <property type="protein sequence ID" value="MBU3850185.1"/>
    <property type="molecule type" value="Genomic_DNA"/>
</dbReference>
<organism evidence="2 3">
    <name type="scientific">Candidatus Treponema excrementipullorum</name>
    <dbReference type="NCBI Taxonomy" id="2838768"/>
    <lineage>
        <taxon>Bacteria</taxon>
        <taxon>Pseudomonadati</taxon>
        <taxon>Spirochaetota</taxon>
        <taxon>Spirochaetia</taxon>
        <taxon>Spirochaetales</taxon>
        <taxon>Treponemataceae</taxon>
        <taxon>Treponema</taxon>
    </lineage>
</organism>
<dbReference type="Proteomes" id="UP000823914">
    <property type="component" value="Unassembled WGS sequence"/>
</dbReference>
<evidence type="ECO:0008006" key="4">
    <source>
        <dbReference type="Google" id="ProtNLM"/>
    </source>
</evidence>
<sequence length="534" mass="57694">MKRILAILLLTVSIGIIGFAASKPTIDGRAIVAEEGVLPKGLFAKTVGYLPGDSVSVTNPATGITINVLVLGSIDPSNGVAIMLSPEAAEKLFITPGVNTQVKVTKRTGSLDEVSSGLALLQGEDIPDDLKAEIEKQIAAMEEKNSTEPVDTIPVEETFEETRDEPAETVEAVVSEKTGAVVPAEPKDVVPAEPKDVVPAEQNTIVPAEPKDVVPAETENTEPEEVTETEPAETAETVVSEKTGAAIPSETEVTEPEEVTETEPAETTETIVSEKTGAVVPAEPKDVVPAEPKDVVPAEQNTIVPTEDLEEDSPIEEVIVIQEDIGLYESKEIAKEPITPVKPTESEPEEEKVIPAENTKEPAPIEEIVTEDKTPAEKDLAEESVKSTDTSLVDPFAPIILVPAEERLPEEKDTIDNDTMVITPVPLSTEEEVTVEPVVPESTLVMREDWNIVPTLSQLERGKYYVQFITLAEEENILRIMAAYSQKYPIVLVPLTNGSAYQVMVGPLSVHEYGMILARFKELGYKDAFARKIN</sequence>
<reference evidence="2" key="1">
    <citation type="journal article" date="2021" name="PeerJ">
        <title>Extensive microbial diversity within the chicken gut microbiome revealed by metagenomics and culture.</title>
        <authorList>
            <person name="Gilroy R."/>
            <person name="Ravi A."/>
            <person name="Getino M."/>
            <person name="Pursley I."/>
            <person name="Horton D.L."/>
            <person name="Alikhan N.F."/>
            <person name="Baker D."/>
            <person name="Gharbi K."/>
            <person name="Hall N."/>
            <person name="Watson M."/>
            <person name="Adriaenssens E.M."/>
            <person name="Foster-Nyarko E."/>
            <person name="Jarju S."/>
            <person name="Secka A."/>
            <person name="Antonio M."/>
            <person name="Oren A."/>
            <person name="Chaudhuri R.R."/>
            <person name="La Ragione R."/>
            <person name="Hildebrand F."/>
            <person name="Pallen M.J."/>
        </authorList>
    </citation>
    <scope>NUCLEOTIDE SEQUENCE</scope>
    <source>
        <strain evidence="2">Gambia15-2214</strain>
    </source>
</reference>
<accession>A0A9E2L2P5</accession>
<feature type="compositionally biased region" description="Acidic residues" evidence="1">
    <location>
        <begin position="219"/>
        <end position="233"/>
    </location>
</feature>
<feature type="region of interest" description="Disordered" evidence="1">
    <location>
        <begin position="214"/>
        <end position="269"/>
    </location>
</feature>
<name>A0A9E2L2P5_9SPIR</name>
<proteinExistence type="predicted"/>
<protein>
    <recommendedName>
        <fullName evidence="4">SPOR domain-containing protein</fullName>
    </recommendedName>
</protein>
<evidence type="ECO:0000313" key="3">
    <source>
        <dbReference type="Proteomes" id="UP000823914"/>
    </source>
</evidence>
<dbReference type="AlphaFoldDB" id="A0A9E2L2P5"/>
<gene>
    <name evidence="2" type="ORF">IAA16_06430</name>
</gene>
<comment type="caution">
    <text evidence="2">The sequence shown here is derived from an EMBL/GenBank/DDBJ whole genome shotgun (WGS) entry which is preliminary data.</text>
</comment>
<evidence type="ECO:0000313" key="2">
    <source>
        <dbReference type="EMBL" id="MBU3850185.1"/>
    </source>
</evidence>
<feature type="compositionally biased region" description="Acidic residues" evidence="1">
    <location>
        <begin position="252"/>
        <end position="266"/>
    </location>
</feature>
<reference evidence="2" key="2">
    <citation type="submission" date="2021-04" db="EMBL/GenBank/DDBJ databases">
        <authorList>
            <person name="Gilroy R."/>
        </authorList>
    </citation>
    <scope>NUCLEOTIDE SEQUENCE</scope>
    <source>
        <strain evidence="2">Gambia15-2214</strain>
    </source>
</reference>